<geneLocation type="plasmid" evidence="1">
    <name>pCMC57_01</name>
</geneLocation>
<keyword evidence="1" id="KW-0614">Plasmid</keyword>
<protein>
    <recommendedName>
        <fullName evidence="2">Secreted protein</fullName>
    </recommendedName>
</protein>
<gene>
    <name evidence="1" type="ORF">KCMC57_64510</name>
</gene>
<name>A0AB33K4F1_9ACTN</name>
<accession>A0AB33K4F1</accession>
<proteinExistence type="predicted"/>
<dbReference type="AlphaFoldDB" id="A0AB33K4F1"/>
<dbReference type="KEGG" id="kic:KCMC57_64510"/>
<organism evidence="1">
    <name type="scientific">Kitasatospora sp. CMC57</name>
    <dbReference type="NCBI Taxonomy" id="3231513"/>
    <lineage>
        <taxon>Bacteria</taxon>
        <taxon>Bacillati</taxon>
        <taxon>Actinomycetota</taxon>
        <taxon>Actinomycetes</taxon>
        <taxon>Kitasatosporales</taxon>
        <taxon>Streptomycetaceae</taxon>
        <taxon>Kitasatospora</taxon>
    </lineage>
</organism>
<dbReference type="EMBL" id="AP035882">
    <property type="protein sequence ID" value="BFP50083.1"/>
    <property type="molecule type" value="Genomic_DNA"/>
</dbReference>
<reference evidence="1" key="1">
    <citation type="submission" date="2024-07" db="EMBL/GenBank/DDBJ databases">
        <title>Complete genome sequences of cellulolytic bacteria, Kitasatospora sp. CMC57 and Streptomyces sp. CMC78, isolated from Japanese agricultural soil.</title>
        <authorList>
            <person name="Hashimoto T."/>
            <person name="Ito M."/>
            <person name="Iwamoto M."/>
            <person name="Fukahori D."/>
            <person name="Shoda T."/>
            <person name="Sakoda M."/>
            <person name="Morohoshi T."/>
            <person name="Mitsuboshi M."/>
            <person name="Nishizawa T."/>
        </authorList>
    </citation>
    <scope>NUCLEOTIDE SEQUENCE</scope>
    <source>
        <strain evidence="1">CMC57</strain>
        <plasmid evidence="1">pCMC57_01</plasmid>
    </source>
</reference>
<evidence type="ECO:0000313" key="1">
    <source>
        <dbReference type="EMBL" id="BFP50083.1"/>
    </source>
</evidence>
<evidence type="ECO:0008006" key="2">
    <source>
        <dbReference type="Google" id="ProtNLM"/>
    </source>
</evidence>
<sequence length="60" mass="6730">MYYMVNFLIFVQVIEVKAMPGSSGSAQCAQRVIRGQIGRSVKPWESYGEERAFCRVQAVG</sequence>